<evidence type="ECO:0000313" key="3">
    <source>
        <dbReference type="Proteomes" id="UP000232229"/>
    </source>
</evidence>
<feature type="domain" description="Fido" evidence="1">
    <location>
        <begin position="101"/>
        <end position="236"/>
    </location>
</feature>
<name>A0A249SP09_9MOLU</name>
<dbReference type="EMBL" id="CP023173">
    <property type="protein sequence ID" value="ASZ09231.1"/>
    <property type="molecule type" value="Genomic_DNA"/>
</dbReference>
<dbReference type="Pfam" id="PF02661">
    <property type="entry name" value="Fic"/>
    <property type="match status" value="1"/>
</dbReference>
<keyword evidence="3" id="KW-1185">Reference proteome</keyword>
<accession>A0A249SP09</accession>
<dbReference type="STRING" id="1336232.GCA_000518825_01194"/>
<dbReference type="InterPro" id="IPR036597">
    <property type="entry name" value="Fido-like_dom_sf"/>
</dbReference>
<protein>
    <recommendedName>
        <fullName evidence="1">Fido domain-containing protein</fullName>
    </recommendedName>
</protein>
<dbReference type="KEGG" id="mchc:CK556_02610"/>
<dbReference type="RefSeq" id="WP_027875556.1">
    <property type="nucleotide sequence ID" value="NZ_CP023173.1"/>
</dbReference>
<dbReference type="AlphaFoldDB" id="A0A249SP09"/>
<gene>
    <name evidence="2" type="ORF">CK556_02610</name>
</gene>
<evidence type="ECO:0000313" key="2">
    <source>
        <dbReference type="EMBL" id="ASZ09231.1"/>
    </source>
</evidence>
<dbReference type="Gene3D" id="1.10.3290.10">
    <property type="entry name" value="Fido-like domain"/>
    <property type="match status" value="1"/>
</dbReference>
<dbReference type="SUPFAM" id="SSF140931">
    <property type="entry name" value="Fic-like"/>
    <property type="match status" value="1"/>
</dbReference>
<dbReference type="PROSITE" id="PS51459">
    <property type="entry name" value="FIDO"/>
    <property type="match status" value="1"/>
</dbReference>
<organism evidence="2 3">
    <name type="scientific">Mesoplasma chauliocola</name>
    <dbReference type="NCBI Taxonomy" id="216427"/>
    <lineage>
        <taxon>Bacteria</taxon>
        <taxon>Bacillati</taxon>
        <taxon>Mycoplasmatota</taxon>
        <taxon>Mollicutes</taxon>
        <taxon>Entomoplasmatales</taxon>
        <taxon>Entomoplasmataceae</taxon>
        <taxon>Mesoplasma</taxon>
    </lineage>
</organism>
<reference evidence="2 3" key="1">
    <citation type="submission" date="2017-08" db="EMBL/GenBank/DDBJ databases">
        <title>Complete Genome Sequence of Mesoplasma chauliocola.</title>
        <authorList>
            <person name="Knight T.F.Jr."/>
            <person name="Citino T."/>
        </authorList>
    </citation>
    <scope>NUCLEOTIDE SEQUENCE [LARGE SCALE GENOMIC DNA]</scope>
    <source>
        <strain evidence="2 3">CHPA-2</strain>
    </source>
</reference>
<proteinExistence type="predicted"/>
<dbReference type="InterPro" id="IPR003812">
    <property type="entry name" value="Fido"/>
</dbReference>
<dbReference type="Proteomes" id="UP000232229">
    <property type="component" value="Chromosome"/>
</dbReference>
<evidence type="ECO:0000259" key="1">
    <source>
        <dbReference type="PROSITE" id="PS51459"/>
    </source>
</evidence>
<sequence length="242" mass="28730">MKSKEDIYSEIYNKHVFSSIPENNEGFCLEFFEWELFESEHIPNIDSFKIIEMIEKVSKNLLLFENINLNLNKNFDEFEMMTISNMSKAASKVIWNLFKPNKPVFIKELNKLVTENQALVPGSFRNKNIFVKGVKKEFKFLSEERIDEKLNKLLSQANTSEEIALHLLLFIITQQVFFDGNKRTAFLIANKILLENFYKFILLGETNIDKFNLLLNDLYNNFKYEKYNNIFNFLKEQIKDLK</sequence>